<comment type="caution">
    <text evidence="1">The sequence shown here is derived from an EMBL/GenBank/DDBJ whole genome shotgun (WGS) entry which is preliminary data.</text>
</comment>
<evidence type="ECO:0000313" key="2">
    <source>
        <dbReference type="Proteomes" id="UP000037035"/>
    </source>
</evidence>
<reference evidence="1 2" key="1">
    <citation type="submission" date="2015-08" db="EMBL/GenBank/DDBJ databases">
        <title>Next Generation Sequencing and Analysis of the Genome of Puccinia sorghi L Schw, the Causal Agent of Maize Common Rust.</title>
        <authorList>
            <person name="Rochi L."/>
            <person name="Burguener G."/>
            <person name="Darino M."/>
            <person name="Turjanski A."/>
            <person name="Kreff E."/>
            <person name="Dieguez M.J."/>
            <person name="Sacco F."/>
        </authorList>
    </citation>
    <scope>NUCLEOTIDE SEQUENCE [LARGE SCALE GENOMIC DNA]</scope>
    <source>
        <strain evidence="1 2">RO10H11247</strain>
    </source>
</reference>
<keyword evidence="2" id="KW-1185">Reference proteome</keyword>
<dbReference type="AlphaFoldDB" id="A0A0L6VKG5"/>
<gene>
    <name evidence="1" type="ORF">VP01_1429g1</name>
</gene>
<dbReference type="Proteomes" id="UP000037035">
    <property type="component" value="Unassembled WGS sequence"/>
</dbReference>
<proteinExistence type="predicted"/>
<dbReference type="EMBL" id="LAVV01004776">
    <property type="protein sequence ID" value="KNZ61266.1"/>
    <property type="molecule type" value="Genomic_DNA"/>
</dbReference>
<accession>A0A0L6VKG5</accession>
<dbReference type="VEuPathDB" id="FungiDB:VP01_1429g1"/>
<evidence type="ECO:0000313" key="1">
    <source>
        <dbReference type="EMBL" id="KNZ61266.1"/>
    </source>
</evidence>
<protein>
    <submittedName>
        <fullName evidence="1">Uncharacterized protein</fullName>
    </submittedName>
</protein>
<name>A0A0L6VKG5_9BASI</name>
<sequence length="363" mass="41822">MIFFYKRMRIKLDILKKNEENLVKEKSKKKEIIFKNFVRLRGISFSFVSSKDKGNLGGVWFLGLKRPVGSGFCAVLGLRSEANTGAVKSGWNSMGSGKRTLSYLLRQFFFPQHPQTKIKGSINPQLQAHLLTREDRLILASITLTFETKMTSKPKRYLSKHMSHSKLSFLQIKKHSPKLEIIQHIKFNLNDRKTLQNQRLSSIKSHCQKKTRVVLWQITRATWACSKNSRGQVSLFLLLRQSFGPYFDPFDAGDIHYTDEVPHYSKILIPNTRPVRLGGVNATDDSSIHNQDCNELSFFQTSAIYSMIRRLDITKKGEFKTNQIEQQGMLKGVNKQRSCKWLIVGKGPKKRTESDLFCENKQD</sequence>
<organism evidence="1 2">
    <name type="scientific">Puccinia sorghi</name>
    <dbReference type="NCBI Taxonomy" id="27349"/>
    <lineage>
        <taxon>Eukaryota</taxon>
        <taxon>Fungi</taxon>
        <taxon>Dikarya</taxon>
        <taxon>Basidiomycota</taxon>
        <taxon>Pucciniomycotina</taxon>
        <taxon>Pucciniomycetes</taxon>
        <taxon>Pucciniales</taxon>
        <taxon>Pucciniaceae</taxon>
        <taxon>Puccinia</taxon>
    </lineage>
</organism>